<reference evidence="1 2" key="1">
    <citation type="submission" date="2016-03" db="EMBL/GenBank/DDBJ databases">
        <title>Trachymyrmex septentrionalis WGS genome.</title>
        <authorList>
            <person name="Nygaard S."/>
            <person name="Hu H."/>
            <person name="Boomsma J."/>
            <person name="Zhang G."/>
        </authorList>
    </citation>
    <scope>NUCLEOTIDE SEQUENCE [LARGE SCALE GENOMIC DNA]</scope>
    <source>
        <strain evidence="1">Tsep2-gDNA-1</strain>
        <tissue evidence="1">Whole body</tissue>
    </source>
</reference>
<protein>
    <submittedName>
        <fullName evidence="1">Uncharacterized protein</fullName>
    </submittedName>
</protein>
<accession>A0A195FWG2</accession>
<keyword evidence="2" id="KW-1185">Reference proteome</keyword>
<organism evidence="1 2">
    <name type="scientific">Trachymyrmex septentrionalis</name>
    <dbReference type="NCBI Taxonomy" id="34720"/>
    <lineage>
        <taxon>Eukaryota</taxon>
        <taxon>Metazoa</taxon>
        <taxon>Ecdysozoa</taxon>
        <taxon>Arthropoda</taxon>
        <taxon>Hexapoda</taxon>
        <taxon>Insecta</taxon>
        <taxon>Pterygota</taxon>
        <taxon>Neoptera</taxon>
        <taxon>Endopterygota</taxon>
        <taxon>Hymenoptera</taxon>
        <taxon>Apocrita</taxon>
        <taxon>Aculeata</taxon>
        <taxon>Formicoidea</taxon>
        <taxon>Formicidae</taxon>
        <taxon>Myrmicinae</taxon>
        <taxon>Trachymyrmex</taxon>
    </lineage>
</organism>
<dbReference type="EMBL" id="KQ981208">
    <property type="protein sequence ID" value="KYN44766.1"/>
    <property type="molecule type" value="Genomic_DNA"/>
</dbReference>
<sequence length="62" mass="7292">MAEYQSQCLRSQMPDATSQRWPLPRRYLRLQELGVVLALESFHSWPTQRPMDLAVTHCPTTY</sequence>
<evidence type="ECO:0000313" key="2">
    <source>
        <dbReference type="Proteomes" id="UP000078541"/>
    </source>
</evidence>
<proteinExistence type="predicted"/>
<dbReference type="Proteomes" id="UP000078541">
    <property type="component" value="Unassembled WGS sequence"/>
</dbReference>
<gene>
    <name evidence="1" type="ORF">ALC56_00761</name>
</gene>
<dbReference type="AlphaFoldDB" id="A0A195FWG2"/>
<name>A0A195FWG2_9HYME</name>
<evidence type="ECO:0000313" key="1">
    <source>
        <dbReference type="EMBL" id="KYN44766.1"/>
    </source>
</evidence>